<keyword evidence="1" id="KW-1133">Transmembrane helix</keyword>
<name>A0A150B431_BACCE</name>
<comment type="caution">
    <text evidence="2">The sequence shown here is derived from an EMBL/GenBank/DDBJ whole genome shotgun (WGS) entry which is preliminary data.</text>
</comment>
<dbReference type="EMBL" id="LOMT01000095">
    <property type="protein sequence ID" value="KXX97209.1"/>
    <property type="molecule type" value="Genomic_DNA"/>
</dbReference>
<keyword evidence="1" id="KW-0812">Transmembrane</keyword>
<evidence type="ECO:0000313" key="2">
    <source>
        <dbReference type="EMBL" id="KXX97209.1"/>
    </source>
</evidence>
<keyword evidence="1" id="KW-0472">Membrane</keyword>
<reference evidence="2 3" key="1">
    <citation type="submission" date="2015-12" db="EMBL/GenBank/DDBJ databases">
        <title>Bacillus cereus Group isolate.</title>
        <authorList>
            <person name="Kovac J."/>
        </authorList>
    </citation>
    <scope>NUCLEOTIDE SEQUENCE [LARGE SCALE GENOMIC DNA]</scope>
    <source>
        <strain evidence="2 3">FSL W8-0275</strain>
    </source>
</reference>
<sequence length="346" mass="40983">MIIVTIIQSIVIFLIVAILIAYIYLISLKLHSRNFKRKNHKWKEENRKSLYEFIMHNKYHDFKIEHTADIHALESLCIKATQLVSGIGEKQRIHNLLQIYLFPHYKDKLVHGNHIEKQNILDIISFFKIKEFENEVKDICTQTSGSIQHQAFTTLSTLNTRQAILLATRVHDAIPNTMIALSISQTENFSVWVEFFYTLPKQFQYEILNAIGTREENSCYLFLIQNLMNEDEEIIIRSLHAISKLMPKTETKEHIEHLFKKDSWQIHLMLIRVITPFKDEGYFPYLLEQAGHQSWWIRREVQHAIQYYSNWQEKYIEIALHHPDRFARESALEALARKDVTTYALS</sequence>
<protein>
    <recommendedName>
        <fullName evidence="4">HEAT repeat domain-containing protein</fullName>
    </recommendedName>
</protein>
<dbReference type="InterPro" id="IPR016024">
    <property type="entry name" value="ARM-type_fold"/>
</dbReference>
<dbReference type="InterPro" id="IPR011989">
    <property type="entry name" value="ARM-like"/>
</dbReference>
<gene>
    <name evidence="2" type="ORF">AT274_21495</name>
</gene>
<accession>A0A150B431</accession>
<organism evidence="2 3">
    <name type="scientific">Bacillus cereus</name>
    <dbReference type="NCBI Taxonomy" id="1396"/>
    <lineage>
        <taxon>Bacteria</taxon>
        <taxon>Bacillati</taxon>
        <taxon>Bacillota</taxon>
        <taxon>Bacilli</taxon>
        <taxon>Bacillales</taxon>
        <taxon>Bacillaceae</taxon>
        <taxon>Bacillus</taxon>
        <taxon>Bacillus cereus group</taxon>
    </lineage>
</organism>
<dbReference type="AlphaFoldDB" id="A0A150B431"/>
<dbReference type="PATRIC" id="fig|1396.442.peg.2748"/>
<evidence type="ECO:0008006" key="4">
    <source>
        <dbReference type="Google" id="ProtNLM"/>
    </source>
</evidence>
<evidence type="ECO:0000256" key="1">
    <source>
        <dbReference type="SAM" id="Phobius"/>
    </source>
</evidence>
<dbReference type="Gene3D" id="1.25.10.10">
    <property type="entry name" value="Leucine-rich Repeat Variant"/>
    <property type="match status" value="1"/>
</dbReference>
<dbReference type="SUPFAM" id="SSF48371">
    <property type="entry name" value="ARM repeat"/>
    <property type="match status" value="1"/>
</dbReference>
<evidence type="ECO:0000313" key="3">
    <source>
        <dbReference type="Proteomes" id="UP000075591"/>
    </source>
</evidence>
<proteinExistence type="predicted"/>
<feature type="transmembrane region" description="Helical" evidence="1">
    <location>
        <begin position="6"/>
        <end position="28"/>
    </location>
</feature>
<dbReference type="Proteomes" id="UP000075591">
    <property type="component" value="Unassembled WGS sequence"/>
</dbReference>